<sequence>MYICRNLVLVVIFSLPSAEGDFLVACLRSGREIVAGSDGKSVSLEPRKTLQYRGEKNKQMMIQTRWRDGEKAVKNVVVR</sequence>
<name>A0A2T5LMN2_9EURO</name>
<dbReference type="AlphaFoldDB" id="A0A2T5LMN2"/>
<dbReference type="VEuPathDB" id="FungiDB:P175DRAFT_094904"/>
<dbReference type="Proteomes" id="UP000244073">
    <property type="component" value="Unassembled WGS sequence"/>
</dbReference>
<dbReference type="EMBL" id="MSFN02000010">
    <property type="protein sequence ID" value="PTU17534.1"/>
    <property type="molecule type" value="Genomic_DNA"/>
</dbReference>
<dbReference type="GeneID" id="63818018"/>
<dbReference type="RefSeq" id="XP_040748926.1">
    <property type="nucleotide sequence ID" value="XM_040901133.1"/>
</dbReference>
<evidence type="ECO:0000256" key="1">
    <source>
        <dbReference type="SAM" id="SignalP"/>
    </source>
</evidence>
<reference evidence="2 3" key="1">
    <citation type="journal article" date="2018" name="Proc. Natl. Acad. Sci. U.S.A.">
        <title>Linking secondary metabolites to gene clusters through genome sequencing of six diverse Aspergillus species.</title>
        <authorList>
            <person name="Kaerboelling I."/>
            <person name="Vesth T.C."/>
            <person name="Frisvad J.C."/>
            <person name="Nybo J.L."/>
            <person name="Theobald S."/>
            <person name="Kuo A."/>
            <person name="Bowyer P."/>
            <person name="Matsuda Y."/>
            <person name="Mondo S."/>
            <person name="Lyhne E.K."/>
            <person name="Kogle M.E."/>
            <person name="Clum A."/>
            <person name="Lipzen A."/>
            <person name="Salamov A."/>
            <person name="Ngan C.Y."/>
            <person name="Daum C."/>
            <person name="Chiniquy J."/>
            <person name="Barry K."/>
            <person name="LaButti K."/>
            <person name="Haridas S."/>
            <person name="Simmons B.A."/>
            <person name="Magnuson J.K."/>
            <person name="Mortensen U.H."/>
            <person name="Larsen T.O."/>
            <person name="Grigoriev I.V."/>
            <person name="Baker S.E."/>
            <person name="Andersen M.R."/>
        </authorList>
    </citation>
    <scope>NUCLEOTIDE SEQUENCE [LARGE SCALE GENOMIC DNA]</scope>
    <source>
        <strain evidence="2 3">IBT 24754</strain>
    </source>
</reference>
<accession>A0A2T5LMN2</accession>
<feature type="signal peptide" evidence="1">
    <location>
        <begin position="1"/>
        <end position="20"/>
    </location>
</feature>
<organism evidence="2 3">
    <name type="scientific">Aspergillus ochraceoroseus IBT 24754</name>
    <dbReference type="NCBI Taxonomy" id="1392256"/>
    <lineage>
        <taxon>Eukaryota</taxon>
        <taxon>Fungi</taxon>
        <taxon>Dikarya</taxon>
        <taxon>Ascomycota</taxon>
        <taxon>Pezizomycotina</taxon>
        <taxon>Eurotiomycetes</taxon>
        <taxon>Eurotiomycetidae</taxon>
        <taxon>Eurotiales</taxon>
        <taxon>Aspergillaceae</taxon>
        <taxon>Aspergillus</taxon>
        <taxon>Aspergillus subgen. Nidulantes</taxon>
    </lineage>
</organism>
<protein>
    <recommendedName>
        <fullName evidence="4">Secreted protein</fullName>
    </recommendedName>
</protein>
<feature type="chain" id="PRO_5015681913" description="Secreted protein" evidence="1">
    <location>
        <begin position="21"/>
        <end position="79"/>
    </location>
</feature>
<proteinExistence type="predicted"/>
<evidence type="ECO:0000313" key="3">
    <source>
        <dbReference type="Proteomes" id="UP000244073"/>
    </source>
</evidence>
<comment type="caution">
    <text evidence="2">The sequence shown here is derived from an EMBL/GenBank/DDBJ whole genome shotgun (WGS) entry which is preliminary data.</text>
</comment>
<gene>
    <name evidence="2" type="ORF">P175DRAFT_094904</name>
</gene>
<keyword evidence="1" id="KW-0732">Signal</keyword>
<evidence type="ECO:0008006" key="4">
    <source>
        <dbReference type="Google" id="ProtNLM"/>
    </source>
</evidence>
<evidence type="ECO:0000313" key="2">
    <source>
        <dbReference type="EMBL" id="PTU17534.1"/>
    </source>
</evidence>